<protein>
    <submittedName>
        <fullName evidence="1">Stage II sporulation protein R</fullName>
    </submittedName>
</protein>
<dbReference type="Pfam" id="PF09551">
    <property type="entry name" value="Spore_II_R"/>
    <property type="match status" value="1"/>
</dbReference>
<reference evidence="1" key="1">
    <citation type="submission" date="2020-08" db="EMBL/GenBank/DDBJ databases">
        <title>Genome public.</title>
        <authorList>
            <person name="Liu C."/>
            <person name="Sun Q."/>
        </authorList>
    </citation>
    <scope>NUCLEOTIDE SEQUENCE</scope>
    <source>
        <strain evidence="1">NSJ-31</strain>
    </source>
</reference>
<dbReference type="RefSeq" id="WP_249282429.1">
    <property type="nucleotide sequence ID" value="NZ_JACRST010000004.1"/>
</dbReference>
<dbReference type="AlphaFoldDB" id="A0A926DVZ1"/>
<dbReference type="InterPro" id="IPR014202">
    <property type="entry name" value="Spore_II_R"/>
</dbReference>
<gene>
    <name evidence="1" type="primary">spoIIR</name>
    <name evidence="1" type="ORF">H8711_04930</name>
</gene>
<proteinExistence type="predicted"/>
<evidence type="ECO:0000313" key="1">
    <source>
        <dbReference type="EMBL" id="MBC8546280.1"/>
    </source>
</evidence>
<accession>A0A926DVZ1</accession>
<evidence type="ECO:0000313" key="2">
    <source>
        <dbReference type="Proteomes" id="UP000653127"/>
    </source>
</evidence>
<dbReference type="NCBIfam" id="TIGR02837">
    <property type="entry name" value="spore_II_R"/>
    <property type="match status" value="1"/>
</dbReference>
<sequence>MKRWELAILIGLILAIFTGSMSGFAAQCETVREDTIRLHILANSDSDADQALKLKVRDAVLREGADLFGTAPDKRGAVELARSNTGRIAEIAERTLRENGCGDPVEVQVVNMYFATRQYGDVVMPAGHYDAVRILIGEGKGHNWWCVMFPPMCLPAAESRGTREAALAEGELIPAEPEYKVKFAVVEAYEALKERLEKLFSGECSPAVSSAKQNQQSAAEPK</sequence>
<keyword evidence="2" id="KW-1185">Reference proteome</keyword>
<name>A0A926DVZ1_9FIRM</name>
<dbReference type="Proteomes" id="UP000653127">
    <property type="component" value="Unassembled WGS sequence"/>
</dbReference>
<dbReference type="EMBL" id="JACRST010000004">
    <property type="protein sequence ID" value="MBC8546280.1"/>
    <property type="molecule type" value="Genomic_DNA"/>
</dbReference>
<organism evidence="1 2">
    <name type="scientific">Ligaoa zhengdingensis</name>
    <dbReference type="NCBI Taxonomy" id="2763658"/>
    <lineage>
        <taxon>Bacteria</taxon>
        <taxon>Bacillati</taxon>
        <taxon>Bacillota</taxon>
        <taxon>Clostridia</taxon>
        <taxon>Eubacteriales</taxon>
        <taxon>Oscillospiraceae</taxon>
        <taxon>Ligaoa</taxon>
    </lineage>
</organism>
<comment type="caution">
    <text evidence="1">The sequence shown here is derived from an EMBL/GenBank/DDBJ whole genome shotgun (WGS) entry which is preliminary data.</text>
</comment>